<feature type="compositionally biased region" description="Basic residues" evidence="1">
    <location>
        <begin position="140"/>
        <end position="149"/>
    </location>
</feature>
<dbReference type="PANTHER" id="PTHR35585:SF1">
    <property type="entry name" value="HHE DOMAIN PROTEIN (AFU_ORTHOLOGUE AFUA_4G00730)"/>
    <property type="match status" value="1"/>
</dbReference>
<name>A0A101SPI0_9ACTN</name>
<sequence length="181" mass="20577">MDALEVLAHDHRMVEQLFRDYDAAASDRQRRGVVELLVRELSRHAALEEMLLYPLARRVLPDGEREIDEHLSEHMGVKRTLAELDGLGEGDRRADDLVAELRRELTEHIQEEEVVLMPLLREAVSPEDLDELGGLIGRARRTAPTRPHPHAPDQPPALTLAAPVAAAYDRLRDRMQRRPTT</sequence>
<keyword evidence="4" id="KW-1185">Reference proteome</keyword>
<accession>A0A101SPI0</accession>
<feature type="domain" description="Hemerythrin-like" evidence="2">
    <location>
        <begin position="3"/>
        <end position="120"/>
    </location>
</feature>
<dbReference type="OrthoDB" id="9793637at2"/>
<dbReference type="InterPro" id="IPR012312">
    <property type="entry name" value="Hemerythrin-like"/>
</dbReference>
<gene>
    <name evidence="3" type="ORF">AQJ66_33030</name>
</gene>
<organism evidence="3 4">
    <name type="scientific">Streptomyces bungoensis</name>
    <dbReference type="NCBI Taxonomy" id="285568"/>
    <lineage>
        <taxon>Bacteria</taxon>
        <taxon>Bacillati</taxon>
        <taxon>Actinomycetota</taxon>
        <taxon>Actinomycetes</taxon>
        <taxon>Kitasatosporales</taxon>
        <taxon>Streptomycetaceae</taxon>
        <taxon>Streptomyces</taxon>
    </lineage>
</organism>
<proteinExistence type="predicted"/>
<dbReference type="RefSeq" id="WP_061929343.1">
    <property type="nucleotide sequence ID" value="NZ_JBEYBH010000018.1"/>
</dbReference>
<comment type="caution">
    <text evidence="3">The sequence shown here is derived from an EMBL/GenBank/DDBJ whole genome shotgun (WGS) entry which is preliminary data.</text>
</comment>
<feature type="region of interest" description="Disordered" evidence="1">
    <location>
        <begin position="140"/>
        <end position="159"/>
    </location>
</feature>
<dbReference type="PANTHER" id="PTHR35585">
    <property type="entry name" value="HHE DOMAIN PROTEIN (AFU_ORTHOLOGUE AFUA_4G00730)"/>
    <property type="match status" value="1"/>
</dbReference>
<dbReference type="EMBL" id="LMWX01000063">
    <property type="protein sequence ID" value="KUN77588.1"/>
    <property type="molecule type" value="Genomic_DNA"/>
</dbReference>
<dbReference type="AlphaFoldDB" id="A0A101SPI0"/>
<reference evidence="3 4" key="1">
    <citation type="submission" date="2015-10" db="EMBL/GenBank/DDBJ databases">
        <title>Draft genome sequence of Streptomyces bungoensis DSM 41781, type strain for the species Streptomyces bungoensis.</title>
        <authorList>
            <person name="Ruckert C."/>
            <person name="Winkler A."/>
            <person name="Kalinowski J."/>
            <person name="Kampfer P."/>
            <person name="Glaeser S."/>
        </authorList>
    </citation>
    <scope>NUCLEOTIDE SEQUENCE [LARGE SCALE GENOMIC DNA]</scope>
    <source>
        <strain evidence="3 4">DSM 41781</strain>
    </source>
</reference>
<evidence type="ECO:0000313" key="4">
    <source>
        <dbReference type="Proteomes" id="UP000053024"/>
    </source>
</evidence>
<dbReference type="Proteomes" id="UP000053024">
    <property type="component" value="Unassembled WGS sequence"/>
</dbReference>
<evidence type="ECO:0000313" key="3">
    <source>
        <dbReference type="EMBL" id="KUN77588.1"/>
    </source>
</evidence>
<evidence type="ECO:0000256" key="1">
    <source>
        <dbReference type="SAM" id="MobiDB-lite"/>
    </source>
</evidence>
<dbReference type="STRING" id="285568.AQJ66_33030"/>
<dbReference type="Pfam" id="PF01814">
    <property type="entry name" value="Hemerythrin"/>
    <property type="match status" value="1"/>
</dbReference>
<evidence type="ECO:0000259" key="2">
    <source>
        <dbReference type="Pfam" id="PF01814"/>
    </source>
</evidence>
<dbReference type="Gene3D" id="1.20.120.520">
    <property type="entry name" value="nmb1532 protein domain like"/>
    <property type="match status" value="1"/>
</dbReference>
<protein>
    <submittedName>
        <fullName evidence="3">Cation-binding protein</fullName>
    </submittedName>
</protein>